<name>A0AAE3UGC3_9BACT</name>
<evidence type="ECO:0000313" key="2">
    <source>
        <dbReference type="EMBL" id="MDJ1502322.1"/>
    </source>
</evidence>
<keyword evidence="1" id="KW-0472">Membrane</keyword>
<evidence type="ECO:0000256" key="1">
    <source>
        <dbReference type="SAM" id="Phobius"/>
    </source>
</evidence>
<sequence>MMHVAGIIGLNWQVTQPLFIVLVPFNLLATTILLLLFQPILTTSFYIFCLICFITGYLVELAGIKTGLIFGNYEYGPTLGWKIAGVPIIIGCNWLTLIYCTGIISHTYLRTNWLRPIFASLLMIFIDYFIEPVAMHLDFWSWQDNNVPFHNYLGWYVTSFFLQLVFSVLVPVKQNPMALPVYLIQFAFFLSCNLLYYFL</sequence>
<keyword evidence="3" id="KW-1185">Reference proteome</keyword>
<evidence type="ECO:0000313" key="3">
    <source>
        <dbReference type="Proteomes" id="UP001232063"/>
    </source>
</evidence>
<feature type="transmembrane region" description="Helical" evidence="1">
    <location>
        <begin position="44"/>
        <end position="64"/>
    </location>
</feature>
<dbReference type="PANTHER" id="PTHR39419:SF1">
    <property type="entry name" value="SLL0814 PROTEIN"/>
    <property type="match status" value="1"/>
</dbReference>
<dbReference type="Pfam" id="PF04240">
    <property type="entry name" value="Caroten_synth"/>
    <property type="match status" value="1"/>
</dbReference>
<dbReference type="RefSeq" id="WP_314512306.1">
    <property type="nucleotide sequence ID" value="NZ_JASJOU010000005.1"/>
</dbReference>
<feature type="transmembrane region" description="Helical" evidence="1">
    <location>
        <begin position="18"/>
        <end position="37"/>
    </location>
</feature>
<organism evidence="2 3">
    <name type="scientific">Xanthocytophaga agilis</name>
    <dbReference type="NCBI Taxonomy" id="3048010"/>
    <lineage>
        <taxon>Bacteria</taxon>
        <taxon>Pseudomonadati</taxon>
        <taxon>Bacteroidota</taxon>
        <taxon>Cytophagia</taxon>
        <taxon>Cytophagales</taxon>
        <taxon>Rhodocytophagaceae</taxon>
        <taxon>Xanthocytophaga</taxon>
    </lineage>
</organism>
<gene>
    <name evidence="2" type="ORF">QNI22_16775</name>
</gene>
<proteinExistence type="predicted"/>
<feature type="transmembrane region" description="Helical" evidence="1">
    <location>
        <begin position="117"/>
        <end position="140"/>
    </location>
</feature>
<dbReference type="PANTHER" id="PTHR39419">
    <property type="entry name" value="SLL0814 PROTEIN"/>
    <property type="match status" value="1"/>
</dbReference>
<feature type="transmembrane region" description="Helical" evidence="1">
    <location>
        <begin position="84"/>
        <end position="105"/>
    </location>
</feature>
<reference evidence="2" key="1">
    <citation type="submission" date="2023-05" db="EMBL/GenBank/DDBJ databases">
        <authorList>
            <person name="Zhang X."/>
        </authorList>
    </citation>
    <scope>NUCLEOTIDE SEQUENCE</scope>
    <source>
        <strain evidence="2">BD1B2-1</strain>
    </source>
</reference>
<protein>
    <submittedName>
        <fullName evidence="2">Carotenoid biosynthesis protein</fullName>
    </submittedName>
</protein>
<keyword evidence="1" id="KW-1133">Transmembrane helix</keyword>
<dbReference type="Proteomes" id="UP001232063">
    <property type="component" value="Unassembled WGS sequence"/>
</dbReference>
<dbReference type="InterPro" id="IPR007354">
    <property type="entry name" value="CruF-like"/>
</dbReference>
<feature type="transmembrane region" description="Helical" evidence="1">
    <location>
        <begin position="152"/>
        <end position="172"/>
    </location>
</feature>
<dbReference type="EMBL" id="JASJOU010000005">
    <property type="protein sequence ID" value="MDJ1502322.1"/>
    <property type="molecule type" value="Genomic_DNA"/>
</dbReference>
<comment type="caution">
    <text evidence="2">The sequence shown here is derived from an EMBL/GenBank/DDBJ whole genome shotgun (WGS) entry which is preliminary data.</text>
</comment>
<accession>A0AAE3UGC3</accession>
<feature type="transmembrane region" description="Helical" evidence="1">
    <location>
        <begin position="179"/>
        <end position="198"/>
    </location>
</feature>
<keyword evidence="1" id="KW-0812">Transmembrane</keyword>
<dbReference type="AlphaFoldDB" id="A0AAE3UGC3"/>